<proteinExistence type="predicted"/>
<dbReference type="STRING" id="708187.A0A1Q8S2X9"/>
<keyword evidence="2" id="KW-1185">Reference proteome</keyword>
<accession>A0A1Q8S2X9</accession>
<evidence type="ECO:0000313" key="1">
    <source>
        <dbReference type="EMBL" id="OLN95818.1"/>
    </source>
</evidence>
<organism evidence="1 2">
    <name type="scientific">Colletotrichum chlorophyti</name>
    <dbReference type="NCBI Taxonomy" id="708187"/>
    <lineage>
        <taxon>Eukaryota</taxon>
        <taxon>Fungi</taxon>
        <taxon>Dikarya</taxon>
        <taxon>Ascomycota</taxon>
        <taxon>Pezizomycotina</taxon>
        <taxon>Sordariomycetes</taxon>
        <taxon>Hypocreomycetidae</taxon>
        <taxon>Glomerellales</taxon>
        <taxon>Glomerellaceae</taxon>
        <taxon>Colletotrichum</taxon>
    </lineage>
</organism>
<dbReference type="EMBL" id="MPGH01000027">
    <property type="protein sequence ID" value="OLN95818.1"/>
    <property type="molecule type" value="Genomic_DNA"/>
</dbReference>
<feature type="non-terminal residue" evidence="1">
    <location>
        <position position="60"/>
    </location>
</feature>
<gene>
    <name evidence="1" type="ORF">CCHL11_02780</name>
</gene>
<sequence>MSNLDLIKYMLGVRTTYTRLDWYNAMQLDPRNNNVLSTKDDTIHTKLRCCSDMTWFYVTL</sequence>
<evidence type="ECO:0000313" key="2">
    <source>
        <dbReference type="Proteomes" id="UP000186583"/>
    </source>
</evidence>
<reference evidence="1 2" key="1">
    <citation type="submission" date="2016-11" db="EMBL/GenBank/DDBJ databases">
        <title>Draft Genome Assembly of Colletotrichum chlorophyti a pathogen of herbaceous plants.</title>
        <authorList>
            <person name="Gan P."/>
            <person name="Narusaka M."/>
            <person name="Tsushima A."/>
            <person name="Narusaka Y."/>
            <person name="Takano Y."/>
            <person name="Shirasu K."/>
        </authorList>
    </citation>
    <scope>NUCLEOTIDE SEQUENCE [LARGE SCALE GENOMIC DNA]</scope>
    <source>
        <strain evidence="1 2">NTL11</strain>
    </source>
</reference>
<protein>
    <submittedName>
        <fullName evidence="1">Uncharacterized protein</fullName>
    </submittedName>
</protein>
<dbReference type="Proteomes" id="UP000186583">
    <property type="component" value="Unassembled WGS sequence"/>
</dbReference>
<dbReference type="AlphaFoldDB" id="A0A1Q8S2X9"/>
<comment type="caution">
    <text evidence="1">The sequence shown here is derived from an EMBL/GenBank/DDBJ whole genome shotgun (WGS) entry which is preliminary data.</text>
</comment>
<name>A0A1Q8S2X9_9PEZI</name>